<dbReference type="EMBL" id="VSRR010091543">
    <property type="protein sequence ID" value="MPC92516.1"/>
    <property type="molecule type" value="Genomic_DNA"/>
</dbReference>
<proteinExistence type="predicted"/>
<protein>
    <submittedName>
        <fullName evidence="1">Uncharacterized protein</fullName>
    </submittedName>
</protein>
<name>A0A5B7JEI2_PORTR</name>
<evidence type="ECO:0000313" key="1">
    <source>
        <dbReference type="EMBL" id="MPC92516.1"/>
    </source>
</evidence>
<accession>A0A5B7JEI2</accession>
<sequence>MCGCVSSPRGGNRRAACGQLAGGRRSGRVGELRQAPDLLRGEYRACGEVVRASCAWWGCGLVHNGGFVVSNGLRWDLMVIGLR</sequence>
<organism evidence="1 2">
    <name type="scientific">Portunus trituberculatus</name>
    <name type="common">Swimming crab</name>
    <name type="synonym">Neptunus trituberculatus</name>
    <dbReference type="NCBI Taxonomy" id="210409"/>
    <lineage>
        <taxon>Eukaryota</taxon>
        <taxon>Metazoa</taxon>
        <taxon>Ecdysozoa</taxon>
        <taxon>Arthropoda</taxon>
        <taxon>Crustacea</taxon>
        <taxon>Multicrustacea</taxon>
        <taxon>Malacostraca</taxon>
        <taxon>Eumalacostraca</taxon>
        <taxon>Eucarida</taxon>
        <taxon>Decapoda</taxon>
        <taxon>Pleocyemata</taxon>
        <taxon>Brachyura</taxon>
        <taxon>Eubrachyura</taxon>
        <taxon>Portunoidea</taxon>
        <taxon>Portunidae</taxon>
        <taxon>Portuninae</taxon>
        <taxon>Portunus</taxon>
    </lineage>
</organism>
<dbReference type="Proteomes" id="UP000324222">
    <property type="component" value="Unassembled WGS sequence"/>
</dbReference>
<comment type="caution">
    <text evidence="1">The sequence shown here is derived from an EMBL/GenBank/DDBJ whole genome shotgun (WGS) entry which is preliminary data.</text>
</comment>
<evidence type="ECO:0000313" key="2">
    <source>
        <dbReference type="Proteomes" id="UP000324222"/>
    </source>
</evidence>
<reference evidence="1 2" key="1">
    <citation type="submission" date="2019-05" db="EMBL/GenBank/DDBJ databases">
        <title>Another draft genome of Portunus trituberculatus and its Hox gene families provides insights of decapod evolution.</title>
        <authorList>
            <person name="Jeong J.-H."/>
            <person name="Song I."/>
            <person name="Kim S."/>
            <person name="Choi T."/>
            <person name="Kim D."/>
            <person name="Ryu S."/>
            <person name="Kim W."/>
        </authorList>
    </citation>
    <scope>NUCLEOTIDE SEQUENCE [LARGE SCALE GENOMIC DNA]</scope>
    <source>
        <tissue evidence="1">Muscle</tissue>
    </source>
</reference>
<gene>
    <name evidence="1" type="ORF">E2C01_087608</name>
</gene>
<dbReference type="AlphaFoldDB" id="A0A5B7JEI2"/>
<keyword evidence="2" id="KW-1185">Reference proteome</keyword>